<dbReference type="AlphaFoldDB" id="A0A642UYM4"/>
<dbReference type="Proteomes" id="UP000449547">
    <property type="component" value="Unassembled WGS sequence"/>
</dbReference>
<keyword evidence="2" id="KW-1185">Reference proteome</keyword>
<accession>A0A642UYM4</accession>
<comment type="caution">
    <text evidence="1">The sequence shown here is derived from an EMBL/GenBank/DDBJ whole genome shotgun (WGS) entry which is preliminary data.</text>
</comment>
<evidence type="ECO:0000313" key="2">
    <source>
        <dbReference type="Proteomes" id="UP000449547"/>
    </source>
</evidence>
<protein>
    <submittedName>
        <fullName evidence="1">Uncharacterized protein</fullName>
    </submittedName>
</protein>
<dbReference type="VEuPathDB" id="FungiDB:DIURU_000254"/>
<name>A0A642UYM4_DIURU</name>
<proteinExistence type="predicted"/>
<gene>
    <name evidence="1" type="ORF">DIURU_000254</name>
</gene>
<evidence type="ECO:0000313" key="1">
    <source>
        <dbReference type="EMBL" id="KAA8908285.1"/>
    </source>
</evidence>
<reference evidence="1 2" key="1">
    <citation type="submission" date="2019-07" db="EMBL/GenBank/DDBJ databases">
        <title>Genome assembly of two rare yeast pathogens: Diutina rugosa and Trichomonascus ciferrii.</title>
        <authorList>
            <person name="Mixao V."/>
            <person name="Saus E."/>
            <person name="Hansen A."/>
            <person name="Lass-Flor C."/>
            <person name="Gabaldon T."/>
        </authorList>
    </citation>
    <scope>NUCLEOTIDE SEQUENCE [LARGE SCALE GENOMIC DNA]</scope>
    <source>
        <strain evidence="1 2">CBS 613</strain>
    </source>
</reference>
<dbReference type="RefSeq" id="XP_034014970.1">
    <property type="nucleotide sequence ID" value="XM_034155202.1"/>
</dbReference>
<dbReference type="GeneID" id="54778907"/>
<dbReference type="EMBL" id="SWFT01000009">
    <property type="protein sequence ID" value="KAA8908285.1"/>
    <property type="molecule type" value="Genomic_DNA"/>
</dbReference>
<organism evidence="1 2">
    <name type="scientific">Diutina rugosa</name>
    <name type="common">Yeast</name>
    <name type="synonym">Candida rugosa</name>
    <dbReference type="NCBI Taxonomy" id="5481"/>
    <lineage>
        <taxon>Eukaryota</taxon>
        <taxon>Fungi</taxon>
        <taxon>Dikarya</taxon>
        <taxon>Ascomycota</taxon>
        <taxon>Saccharomycotina</taxon>
        <taxon>Pichiomycetes</taxon>
        <taxon>Debaryomycetaceae</taxon>
        <taxon>Diutina</taxon>
    </lineage>
</organism>
<sequence length="203" mass="23030">MSSVYVHLLALESVLDEPELAHLHYLLSQIALAIFGEDPTPIRLSFTPSRVNTIIIHCLRWLHQQEVAYLATQALELTYQIAAGIGVEVEGTTTVRVIIALDEVKSTRKWFREMVSHTRTLVYSLAMPSALVFYHMAFSGASDIGDRLFYATMAVAAWRPRLPISELALIQQLFQQMMLRLPKHTSKPTRLRLDAIYDETFAT</sequence>